<dbReference type="GO" id="GO:0005634">
    <property type="term" value="C:nucleus"/>
    <property type="evidence" value="ECO:0007669"/>
    <property type="project" value="UniProtKB-SubCell"/>
</dbReference>
<keyword evidence="4" id="KW-0963">Cytoplasm</keyword>
<feature type="compositionally biased region" description="Polar residues" evidence="6">
    <location>
        <begin position="164"/>
        <end position="174"/>
    </location>
</feature>
<dbReference type="Pfam" id="PF08591">
    <property type="entry name" value="RNR_inhib"/>
    <property type="match status" value="1"/>
</dbReference>
<dbReference type="PANTHER" id="PTHR28081">
    <property type="entry name" value="DAMAGE-REGULATED IMPORT FACILITATOR 1-RELATED"/>
    <property type="match status" value="1"/>
</dbReference>
<evidence type="ECO:0000256" key="6">
    <source>
        <dbReference type="SAM" id="MobiDB-lite"/>
    </source>
</evidence>
<dbReference type="GeneID" id="39599643"/>
<keyword evidence="8" id="KW-1185">Reference proteome</keyword>
<reference evidence="7 8" key="1">
    <citation type="journal article" date="2018" name="Front. Microbiol.">
        <title>Genomic and genetic insights into a cosmopolitan fungus, Paecilomyces variotii (Eurotiales).</title>
        <authorList>
            <person name="Urquhart A.S."/>
            <person name="Mondo S.J."/>
            <person name="Makela M.R."/>
            <person name="Hane J.K."/>
            <person name="Wiebenga A."/>
            <person name="He G."/>
            <person name="Mihaltcheva S."/>
            <person name="Pangilinan J."/>
            <person name="Lipzen A."/>
            <person name="Barry K."/>
            <person name="de Vries R.P."/>
            <person name="Grigoriev I.V."/>
            <person name="Idnurm A."/>
        </authorList>
    </citation>
    <scope>NUCLEOTIDE SEQUENCE [LARGE SCALE GENOMIC DNA]</scope>
    <source>
        <strain evidence="7 8">CBS 101075</strain>
    </source>
</reference>
<dbReference type="GO" id="GO:0005737">
    <property type="term" value="C:cytoplasm"/>
    <property type="evidence" value="ECO:0007669"/>
    <property type="project" value="UniProtKB-SubCell"/>
</dbReference>
<dbReference type="AlphaFoldDB" id="A0A443HVV7"/>
<evidence type="ECO:0000256" key="1">
    <source>
        <dbReference type="ARBA" id="ARBA00004123"/>
    </source>
</evidence>
<feature type="compositionally biased region" description="Polar residues" evidence="6">
    <location>
        <begin position="1"/>
        <end position="14"/>
    </location>
</feature>
<dbReference type="InterPro" id="IPR013900">
    <property type="entry name" value="RNR_inhibitor"/>
</dbReference>
<evidence type="ECO:0000256" key="2">
    <source>
        <dbReference type="ARBA" id="ARBA00004496"/>
    </source>
</evidence>
<protein>
    <submittedName>
        <fullName evidence="7">Ribonucleotide reductase inhibitor-domain-containing protein</fullName>
    </submittedName>
</protein>
<comment type="similarity">
    <text evidence="3">Belongs to the DIF1/spd1 family.</text>
</comment>
<feature type="compositionally biased region" description="Polar residues" evidence="6">
    <location>
        <begin position="212"/>
        <end position="227"/>
    </location>
</feature>
<feature type="region of interest" description="Disordered" evidence="6">
    <location>
        <begin position="148"/>
        <end position="271"/>
    </location>
</feature>
<dbReference type="VEuPathDB" id="FungiDB:C8Q69DRAFT_463350"/>
<feature type="compositionally biased region" description="Polar residues" evidence="6">
    <location>
        <begin position="34"/>
        <end position="63"/>
    </location>
</feature>
<name>A0A443HVV7_BYSSP</name>
<dbReference type="GO" id="GO:0008104">
    <property type="term" value="P:intracellular protein localization"/>
    <property type="evidence" value="ECO:0007669"/>
    <property type="project" value="TreeGrafter"/>
</dbReference>
<organism evidence="7 8">
    <name type="scientific">Byssochlamys spectabilis</name>
    <name type="common">Paecilomyces variotii</name>
    <dbReference type="NCBI Taxonomy" id="264951"/>
    <lineage>
        <taxon>Eukaryota</taxon>
        <taxon>Fungi</taxon>
        <taxon>Dikarya</taxon>
        <taxon>Ascomycota</taxon>
        <taxon>Pezizomycotina</taxon>
        <taxon>Eurotiomycetes</taxon>
        <taxon>Eurotiomycetidae</taxon>
        <taxon>Eurotiales</taxon>
        <taxon>Thermoascaceae</taxon>
        <taxon>Paecilomyces</taxon>
    </lineage>
</organism>
<comment type="subcellular location">
    <subcellularLocation>
        <location evidence="2">Cytoplasm</location>
    </subcellularLocation>
    <subcellularLocation>
        <location evidence="1">Nucleus</location>
    </subcellularLocation>
</comment>
<comment type="caution">
    <text evidence="7">The sequence shown here is derived from an EMBL/GenBank/DDBJ whole genome shotgun (WGS) entry which is preliminary data.</text>
</comment>
<dbReference type="GO" id="GO:1990846">
    <property type="term" value="F:ribonucleoside-diphosphate reductase inhibitor activity"/>
    <property type="evidence" value="ECO:0007669"/>
    <property type="project" value="TreeGrafter"/>
</dbReference>
<feature type="region of interest" description="Disordered" evidence="6">
    <location>
        <begin position="1"/>
        <end position="63"/>
    </location>
</feature>
<gene>
    <name evidence="7" type="ORF">C8Q69DRAFT_463350</name>
</gene>
<dbReference type="STRING" id="264951.A0A443HVV7"/>
<dbReference type="EMBL" id="RCNU01000004">
    <property type="protein sequence ID" value="RWQ95963.1"/>
    <property type="molecule type" value="Genomic_DNA"/>
</dbReference>
<evidence type="ECO:0000313" key="7">
    <source>
        <dbReference type="EMBL" id="RWQ95963.1"/>
    </source>
</evidence>
<evidence type="ECO:0000256" key="4">
    <source>
        <dbReference type="ARBA" id="ARBA00022490"/>
    </source>
</evidence>
<dbReference type="RefSeq" id="XP_028485608.1">
    <property type="nucleotide sequence ID" value="XM_028630366.1"/>
</dbReference>
<evidence type="ECO:0000313" key="8">
    <source>
        <dbReference type="Proteomes" id="UP000283841"/>
    </source>
</evidence>
<evidence type="ECO:0000256" key="3">
    <source>
        <dbReference type="ARBA" id="ARBA00005459"/>
    </source>
</evidence>
<feature type="compositionally biased region" description="Acidic residues" evidence="6">
    <location>
        <begin position="188"/>
        <end position="198"/>
    </location>
</feature>
<proteinExistence type="inferred from homology"/>
<sequence length="297" mass="32184">MTTVASTASTLSKDANSKRRRFQPPITSYFAATGPTTTESNHNDNGTSSPLSHHNYSAPTYSASPALPHKIQSSLLSVGMRVRKSVPEGYKTEALKPSVYALAAAKESTSGGYIASRTSYAELAPYCGIHKIGNYAVQTFPSPAAEFGAGSEQISTDEGDAFSLPSSSQESVASSIPPPNPHKRTYDEDLEEDDEDHDMDASGIWHDPLASSRFNTYNTSPSLSRRTILSPKLGQQRRQFPGAAKLSRGQENRDPFSTSTTGAMDVDDFEEPAFLRRREEVDADYLTNGSEVEMRGA</sequence>
<accession>A0A443HVV7</accession>
<keyword evidence="5" id="KW-0539">Nucleus</keyword>
<dbReference type="Proteomes" id="UP000283841">
    <property type="component" value="Unassembled WGS sequence"/>
</dbReference>
<evidence type="ECO:0000256" key="5">
    <source>
        <dbReference type="ARBA" id="ARBA00023242"/>
    </source>
</evidence>
<dbReference type="PANTHER" id="PTHR28081:SF1">
    <property type="entry name" value="DAMAGE-REGULATED IMPORT FACILITATOR 1"/>
    <property type="match status" value="1"/>
</dbReference>